<feature type="region of interest" description="Disordered" evidence="1">
    <location>
        <begin position="94"/>
        <end position="114"/>
    </location>
</feature>
<gene>
    <name evidence="2" type="ORF">AGRI_01080</name>
</gene>
<reference evidence="2 3" key="1">
    <citation type="journal article" date="2012" name="J. Bacteriol.">
        <title>Genome Sequence of Pectin-Degrading Alishewanella agri, Isolated from Landfill Soil.</title>
        <authorList>
            <person name="Kim J."/>
            <person name="Jung J."/>
            <person name="Sung J.S."/>
            <person name="Chun J."/>
            <person name="Park W."/>
        </authorList>
    </citation>
    <scope>NUCLEOTIDE SEQUENCE [LARGE SCALE GENOMIC DNA]</scope>
    <source>
        <strain evidence="2 3">BL06</strain>
    </source>
</reference>
<evidence type="ECO:0000313" key="3">
    <source>
        <dbReference type="Proteomes" id="UP000035062"/>
    </source>
</evidence>
<keyword evidence="3" id="KW-1185">Reference proteome</keyword>
<evidence type="ECO:0000256" key="1">
    <source>
        <dbReference type="SAM" id="MobiDB-lite"/>
    </source>
</evidence>
<protein>
    <submittedName>
        <fullName evidence="2">Uncharacterized protein</fullName>
    </submittedName>
</protein>
<dbReference type="RefSeq" id="WP_008983192.1">
    <property type="nucleotide sequence ID" value="NZ_AKKU01000001.1"/>
</dbReference>
<sequence>MIPAISNTQYPVNQLLRQQTERQAQQAEQQAQALEQQAAAKRREARQAQQTARELDTEATEAANRAKVLQQNLAAADQLSINQQQLTERLNTALQPAQQSRSNANKADDTKAASTSNSINIVNADSTRAQNLNASALFNAIAKPAGSVSGLAINLQI</sequence>
<name>I9DW54_9ALTE</name>
<dbReference type="PATRIC" id="fig|1195246.3.peg.219"/>
<feature type="region of interest" description="Disordered" evidence="1">
    <location>
        <begin position="35"/>
        <end position="61"/>
    </location>
</feature>
<dbReference type="Proteomes" id="UP000035062">
    <property type="component" value="Unassembled WGS sequence"/>
</dbReference>
<dbReference type="EMBL" id="AKKU01000001">
    <property type="protein sequence ID" value="EIW90420.1"/>
    <property type="molecule type" value="Genomic_DNA"/>
</dbReference>
<evidence type="ECO:0000313" key="2">
    <source>
        <dbReference type="EMBL" id="EIW90420.1"/>
    </source>
</evidence>
<dbReference type="AlphaFoldDB" id="I9DW54"/>
<feature type="compositionally biased region" description="Polar residues" evidence="1">
    <location>
        <begin position="94"/>
        <end position="105"/>
    </location>
</feature>
<accession>I9DW54</accession>
<organism evidence="2 3">
    <name type="scientific">Alishewanella agri BL06</name>
    <dbReference type="NCBI Taxonomy" id="1195246"/>
    <lineage>
        <taxon>Bacteria</taxon>
        <taxon>Pseudomonadati</taxon>
        <taxon>Pseudomonadota</taxon>
        <taxon>Gammaproteobacteria</taxon>
        <taxon>Alteromonadales</taxon>
        <taxon>Alteromonadaceae</taxon>
        <taxon>Alishewanella</taxon>
    </lineage>
</organism>
<comment type="caution">
    <text evidence="2">The sequence shown here is derived from an EMBL/GenBank/DDBJ whole genome shotgun (WGS) entry which is preliminary data.</text>
</comment>
<proteinExistence type="predicted"/>